<gene>
    <name evidence="2" type="ORF">ACCB01862.1</name>
    <name evidence="3" type="ORF">ACCB01862.2</name>
</gene>
<proteinExistence type="evidence at transcript level"/>
<accession>V9IEU0</accession>
<dbReference type="EMBL" id="JR040541">
    <property type="protein sequence ID" value="AEY59176.1"/>
    <property type="molecule type" value="mRNA"/>
</dbReference>
<sequence>MATAALLRNKPSPGSTTLEDVLDSLLGLPSASRTPSPGPGPVVTGTSTTIRHRTNVGQANAKAGKSCSDLRQDLQGRRTIEKMASKAQGGGIVISRLP</sequence>
<name>V9IEU0_APICE</name>
<reference evidence="3" key="1">
    <citation type="submission" date="2011-11" db="EMBL/GenBank/DDBJ databases">
        <title>Decoding the brain transcriptome of the Eastern honeybee (Apis cerana) based on pyrosequencing.</title>
        <authorList>
            <person name="Sun L."/>
            <person name="Zheng H."/>
            <person name="Wang Y."/>
            <person name="Xie X."/>
            <person name="Zhu Y."/>
            <person name="Gu W."/>
            <person name="Wang S."/>
        </authorList>
    </citation>
    <scope>NUCLEOTIDE SEQUENCE</scope>
    <source>
        <tissue evidence="3">Brain</tissue>
    </source>
</reference>
<evidence type="ECO:0000256" key="1">
    <source>
        <dbReference type="SAM" id="MobiDB-lite"/>
    </source>
</evidence>
<dbReference type="AlphaFoldDB" id="V9IEU0"/>
<organism evidence="3">
    <name type="scientific">Apis cerana</name>
    <name type="common">Indian honeybee</name>
    <dbReference type="NCBI Taxonomy" id="7461"/>
    <lineage>
        <taxon>Eukaryota</taxon>
        <taxon>Metazoa</taxon>
        <taxon>Ecdysozoa</taxon>
        <taxon>Arthropoda</taxon>
        <taxon>Hexapoda</taxon>
        <taxon>Insecta</taxon>
        <taxon>Pterygota</taxon>
        <taxon>Neoptera</taxon>
        <taxon>Endopterygota</taxon>
        <taxon>Hymenoptera</taxon>
        <taxon>Apocrita</taxon>
        <taxon>Aculeata</taxon>
        <taxon>Apoidea</taxon>
        <taxon>Anthophila</taxon>
        <taxon>Apidae</taxon>
        <taxon>Apis</taxon>
    </lineage>
</organism>
<evidence type="ECO:0000313" key="2">
    <source>
        <dbReference type="EMBL" id="AEY59176.1"/>
    </source>
</evidence>
<protein>
    <submittedName>
        <fullName evidence="3">Uncharacterized protein</fullName>
    </submittedName>
</protein>
<dbReference type="EMBL" id="JR040542">
    <property type="protein sequence ID" value="AEY59177.1"/>
    <property type="molecule type" value="mRNA"/>
</dbReference>
<evidence type="ECO:0000313" key="3">
    <source>
        <dbReference type="EMBL" id="AEY59177.1"/>
    </source>
</evidence>
<feature type="region of interest" description="Disordered" evidence="1">
    <location>
        <begin position="27"/>
        <end position="50"/>
    </location>
</feature>